<reference evidence="1 2" key="1">
    <citation type="submission" date="2018-06" db="EMBL/GenBank/DDBJ databases">
        <title>Noncontiguous genome sequence of Ruminococcaceae bacterium ASD2818.</title>
        <authorList>
            <person name="Chaplin A.V."/>
            <person name="Sokolova S.R."/>
            <person name="Kochetkova T.O."/>
            <person name="Goltsov A.Y."/>
            <person name="Trofimov D.Y."/>
            <person name="Efimov B.A."/>
        </authorList>
    </citation>
    <scope>NUCLEOTIDE SEQUENCE [LARGE SCALE GENOMIC DNA]</scope>
    <source>
        <strain evidence="1 2">ASD2818</strain>
    </source>
</reference>
<sequence>MAKQAKSSAPSRLRAVRTRLLCCHYSTLCEKEEEKTGGFGPFCLTVPAGLRQKARLCAAGTDGNACKSSFFAL</sequence>
<evidence type="ECO:0000313" key="2">
    <source>
        <dbReference type="Proteomes" id="UP000249377"/>
    </source>
</evidence>
<name>A0A328UAM4_9FIRM</name>
<protein>
    <submittedName>
        <fullName evidence="1">Uncharacterized protein</fullName>
    </submittedName>
</protein>
<comment type="caution">
    <text evidence="1">The sequence shown here is derived from an EMBL/GenBank/DDBJ whole genome shotgun (WGS) entry which is preliminary data.</text>
</comment>
<gene>
    <name evidence="1" type="ORF">DPQ25_09945</name>
</gene>
<dbReference type="AlphaFoldDB" id="A0A328UAM4"/>
<evidence type="ECO:0000313" key="1">
    <source>
        <dbReference type="EMBL" id="RAQ28314.1"/>
    </source>
</evidence>
<organism evidence="1 2">
    <name type="scientific">Hydrogeniiclostridium mannosilyticum</name>
    <dbReference type="NCBI Taxonomy" id="2764322"/>
    <lineage>
        <taxon>Bacteria</taxon>
        <taxon>Bacillati</taxon>
        <taxon>Bacillota</taxon>
        <taxon>Clostridia</taxon>
        <taxon>Eubacteriales</taxon>
        <taxon>Acutalibacteraceae</taxon>
        <taxon>Hydrogeniiclostridium</taxon>
    </lineage>
</organism>
<keyword evidence="2" id="KW-1185">Reference proteome</keyword>
<dbReference type="Proteomes" id="UP000249377">
    <property type="component" value="Unassembled WGS sequence"/>
</dbReference>
<accession>A0A328UAM4</accession>
<proteinExistence type="predicted"/>
<dbReference type="EMBL" id="QLYR01000006">
    <property type="protein sequence ID" value="RAQ28314.1"/>
    <property type="molecule type" value="Genomic_DNA"/>
</dbReference>